<evidence type="ECO:0000256" key="1">
    <source>
        <dbReference type="SAM" id="Phobius"/>
    </source>
</evidence>
<evidence type="ECO:0000313" key="3">
    <source>
        <dbReference type="Proteomes" id="UP000321832"/>
    </source>
</evidence>
<gene>
    <name evidence="2" type="ORF">FSC37_00725</name>
</gene>
<dbReference type="EMBL" id="VOPW01000001">
    <property type="protein sequence ID" value="TXC65189.1"/>
    <property type="molecule type" value="Genomic_DNA"/>
</dbReference>
<dbReference type="Proteomes" id="UP000321832">
    <property type="component" value="Unassembled WGS sequence"/>
</dbReference>
<dbReference type="PANTHER" id="PTHR39594:SF1">
    <property type="entry name" value="PROTEIN YCHQ"/>
    <property type="match status" value="1"/>
</dbReference>
<accession>A0A5C6TY61</accession>
<dbReference type="GO" id="GO:0005886">
    <property type="term" value="C:plasma membrane"/>
    <property type="evidence" value="ECO:0007669"/>
    <property type="project" value="TreeGrafter"/>
</dbReference>
<dbReference type="InterPro" id="IPR007360">
    <property type="entry name" value="SirB"/>
</dbReference>
<feature type="transmembrane region" description="Helical" evidence="1">
    <location>
        <begin position="46"/>
        <end position="64"/>
    </location>
</feature>
<evidence type="ECO:0000313" key="2">
    <source>
        <dbReference type="EMBL" id="TXC65189.1"/>
    </source>
</evidence>
<feature type="transmembrane region" description="Helical" evidence="1">
    <location>
        <begin position="12"/>
        <end position="34"/>
    </location>
</feature>
<organism evidence="2 3">
    <name type="scientific">Piscinibacter aquaticus</name>
    <dbReference type="NCBI Taxonomy" id="392597"/>
    <lineage>
        <taxon>Bacteria</taxon>
        <taxon>Pseudomonadati</taxon>
        <taxon>Pseudomonadota</taxon>
        <taxon>Betaproteobacteria</taxon>
        <taxon>Burkholderiales</taxon>
        <taxon>Sphaerotilaceae</taxon>
        <taxon>Piscinibacter</taxon>
    </lineage>
</organism>
<comment type="caution">
    <text evidence="2">The sequence shown here is derived from an EMBL/GenBank/DDBJ whole genome shotgun (WGS) entry which is preliminary data.</text>
</comment>
<keyword evidence="3" id="KW-1185">Reference proteome</keyword>
<reference evidence="2 3" key="1">
    <citation type="submission" date="2019-08" db="EMBL/GenBank/DDBJ databases">
        <authorList>
            <person name="Khan S.A."/>
            <person name="Jeon C.O."/>
            <person name="Jeong S.E."/>
        </authorList>
    </citation>
    <scope>NUCLEOTIDE SEQUENCE [LARGE SCALE GENOMIC DNA]</scope>
    <source>
        <strain evidence="3">IMCC1728</strain>
    </source>
</reference>
<dbReference type="Pfam" id="PF04247">
    <property type="entry name" value="SirB"/>
    <property type="match status" value="1"/>
</dbReference>
<proteinExistence type="predicted"/>
<sequence length="129" mass="13435">MDYATLKLIHQGAVAVSITGFFARGAGALSGAAWARGRVARTLPHLVDTVLLISAVALAWMLRLNPLENARLAAKIVGLLAYIGLGMVALKPGRPLALRALAWVAALLCFAQIVTTAITKNPLGLLALG</sequence>
<keyword evidence="1" id="KW-0472">Membrane</keyword>
<protein>
    <submittedName>
        <fullName evidence="2">Invasion protein</fullName>
    </submittedName>
</protein>
<dbReference type="AlphaFoldDB" id="A0A5C6TY61"/>
<feature type="transmembrane region" description="Helical" evidence="1">
    <location>
        <begin position="97"/>
        <end position="118"/>
    </location>
</feature>
<keyword evidence="1" id="KW-0812">Transmembrane</keyword>
<dbReference type="PIRSF" id="PIRSF005610">
    <property type="entry name" value="SirB"/>
    <property type="match status" value="1"/>
</dbReference>
<name>A0A5C6TY61_9BURK</name>
<keyword evidence="1" id="KW-1133">Transmembrane helix</keyword>
<dbReference type="PANTHER" id="PTHR39594">
    <property type="entry name" value="PROTEIN YCHQ"/>
    <property type="match status" value="1"/>
</dbReference>